<dbReference type="Proteomes" id="UP001172386">
    <property type="component" value="Unassembled WGS sequence"/>
</dbReference>
<protein>
    <submittedName>
        <fullName evidence="1">Uncharacterized protein</fullName>
    </submittedName>
</protein>
<organism evidence="1 2">
    <name type="scientific">Neophaeococcomyces mojaviensis</name>
    <dbReference type="NCBI Taxonomy" id="3383035"/>
    <lineage>
        <taxon>Eukaryota</taxon>
        <taxon>Fungi</taxon>
        <taxon>Dikarya</taxon>
        <taxon>Ascomycota</taxon>
        <taxon>Pezizomycotina</taxon>
        <taxon>Eurotiomycetes</taxon>
        <taxon>Chaetothyriomycetidae</taxon>
        <taxon>Chaetothyriales</taxon>
        <taxon>Chaetothyriales incertae sedis</taxon>
        <taxon>Neophaeococcomyces</taxon>
    </lineage>
</organism>
<evidence type="ECO:0000313" key="1">
    <source>
        <dbReference type="EMBL" id="KAJ9662294.1"/>
    </source>
</evidence>
<gene>
    <name evidence="1" type="ORF">H2198_001428</name>
</gene>
<name>A0ACC3AGU9_9EURO</name>
<accession>A0ACC3AGU9</accession>
<dbReference type="EMBL" id="JAPDRQ010000016">
    <property type="protein sequence ID" value="KAJ9662294.1"/>
    <property type="molecule type" value="Genomic_DNA"/>
</dbReference>
<sequence length="813" mass="90594">MTAVSTATVVDRTTTDQPMDAVRIIENINATVAARYTLANPVYVPSAVSSLCLACKAIFDVSNTVPSLQTLSQNGRRPGEVVHQSLDNVAEAAKRGCHLCITVYMHLDPAALRAFRRYINASIGRESPDSTAGRLNSGFASIHPIARDQARLNFRWVACPEAASPSDKGKMGLLRGNSFEPYANKNDSRVTLSSEASFNQGRMDSELSVELILMNPIYAVEPGVRTISAKSTSTASDECFEIARQWLDDCSFNHMKCSANEAAGPIQKPTYLLDVTIKGPKGVPGVKLVDGQFLDPFTEYVTLSHCWGISRDPNMKRIRLHKKTLGALRQGVASSSLPKTFAEAAIATAKLGYRYLWIDALCIMHDNEKSVLEEVANMHRTYGEATLNLAATGAPDDSTGLFFSRNALALQPATVEVGEGFGISGGSYKVLRSTIWEDLVDASPLAQRAWVFQERALSKRTLHFARNEILWECQQMCCSEVFPKGLPVTMKNMSDQERRQNGIGPASPVSEKSFNFTVPKATFNKRTHHQRTTNWHSLVEAYTEGRQTYTSDKLLGISGLARQYLSRNRLKPSDYAVGLWRPTLPHSLLWRIHDSVGKRPPKYRAPSWTWASIDGRVSVPAPSQASKQTCLEVIEVDVQHKNNDPLGLCEYGRIKVRGFMGKGSLRRTRDFWGHCSFNLVPMNRMIGEVKFENAWFDERLPKLSDEGAGIMIETLEIYILPVIDVMERVEGLILCATMKKGEFRRLGIFEICNGTGQAALGMSPEVRGPTQDNWDRFKSVMKGDPEMMNFEERLDHENAYWFASDYTYTINIL</sequence>
<comment type="caution">
    <text evidence="1">The sequence shown here is derived from an EMBL/GenBank/DDBJ whole genome shotgun (WGS) entry which is preliminary data.</text>
</comment>
<evidence type="ECO:0000313" key="2">
    <source>
        <dbReference type="Proteomes" id="UP001172386"/>
    </source>
</evidence>
<reference evidence="1" key="1">
    <citation type="submission" date="2022-10" db="EMBL/GenBank/DDBJ databases">
        <title>Culturing micro-colonial fungi from biological soil crusts in the Mojave desert and describing Neophaeococcomyces mojavensis, and introducing the new genera and species Taxawa tesnikishii.</title>
        <authorList>
            <person name="Kurbessoian T."/>
            <person name="Stajich J.E."/>
        </authorList>
    </citation>
    <scope>NUCLEOTIDE SEQUENCE</scope>
    <source>
        <strain evidence="1">JES_112</strain>
    </source>
</reference>
<keyword evidence="2" id="KW-1185">Reference proteome</keyword>
<proteinExistence type="predicted"/>